<gene>
    <name evidence="8" type="ORF">RM533_04240</name>
</gene>
<name>A0ABU2ZFL3_9SPHN</name>
<keyword evidence="5" id="KW-0472">Membrane</keyword>
<sequence>MTKLARARNLVVVAMASLMLAACGINSVPTAEENAKAKWADVQSAYQRRADLVPNLVSTVRAAAQSETQILTNVTDARARATSINITTDDLSNPQEFQKFQNAQNQLTQALGQLRTVVENYPQLQSQARFGDLMNALEGTENRIDVARTRYNEAVQAYNTEIRTFPSVIGAKIVHGAEPMQPFTAQPSSQTAPDVNFGDMNAVPVTAPAAPSANDNVNNEAPAAAVN</sequence>
<dbReference type="InterPro" id="IPR007156">
    <property type="entry name" value="MamQ_LemA"/>
</dbReference>
<accession>A0ABU2ZFL3</accession>
<evidence type="ECO:0000256" key="5">
    <source>
        <dbReference type="ARBA" id="ARBA00023136"/>
    </source>
</evidence>
<reference evidence="8 9" key="1">
    <citation type="submission" date="2023-09" db="EMBL/GenBank/DDBJ databases">
        <authorList>
            <person name="Rey-Velasco X."/>
        </authorList>
    </citation>
    <scope>NUCLEOTIDE SEQUENCE [LARGE SCALE GENOMIC DNA]</scope>
    <source>
        <strain evidence="8 9">F390</strain>
    </source>
</reference>
<evidence type="ECO:0000313" key="9">
    <source>
        <dbReference type="Proteomes" id="UP001259803"/>
    </source>
</evidence>
<dbReference type="Pfam" id="PF04011">
    <property type="entry name" value="LemA"/>
    <property type="match status" value="1"/>
</dbReference>
<evidence type="ECO:0000256" key="3">
    <source>
        <dbReference type="ARBA" id="ARBA00022692"/>
    </source>
</evidence>
<dbReference type="PANTHER" id="PTHR34478">
    <property type="entry name" value="PROTEIN LEMA"/>
    <property type="match status" value="1"/>
</dbReference>
<comment type="caution">
    <text evidence="8">The sequence shown here is derived from an EMBL/GenBank/DDBJ whole genome shotgun (WGS) entry which is preliminary data.</text>
</comment>
<feature type="chain" id="PRO_5046196188" evidence="7">
    <location>
        <begin position="22"/>
        <end position="227"/>
    </location>
</feature>
<keyword evidence="7" id="KW-0732">Signal</keyword>
<evidence type="ECO:0000256" key="7">
    <source>
        <dbReference type="SAM" id="SignalP"/>
    </source>
</evidence>
<protein>
    <submittedName>
        <fullName evidence="8">LemA family protein</fullName>
    </submittedName>
</protein>
<dbReference type="Proteomes" id="UP001259803">
    <property type="component" value="Unassembled WGS sequence"/>
</dbReference>
<dbReference type="SUPFAM" id="SSF140478">
    <property type="entry name" value="LemA-like"/>
    <property type="match status" value="1"/>
</dbReference>
<evidence type="ECO:0000256" key="6">
    <source>
        <dbReference type="SAM" id="MobiDB-lite"/>
    </source>
</evidence>
<evidence type="ECO:0000256" key="2">
    <source>
        <dbReference type="ARBA" id="ARBA00008854"/>
    </source>
</evidence>
<feature type="region of interest" description="Disordered" evidence="6">
    <location>
        <begin position="206"/>
        <end position="227"/>
    </location>
</feature>
<dbReference type="PANTHER" id="PTHR34478:SF2">
    <property type="entry name" value="MEMBRANE PROTEIN"/>
    <property type="match status" value="1"/>
</dbReference>
<dbReference type="InterPro" id="IPR023353">
    <property type="entry name" value="LemA-like_dom_sf"/>
</dbReference>
<dbReference type="Gene3D" id="1.20.1440.20">
    <property type="entry name" value="LemA-like domain"/>
    <property type="match status" value="1"/>
</dbReference>
<dbReference type="PROSITE" id="PS51257">
    <property type="entry name" value="PROKAR_LIPOPROTEIN"/>
    <property type="match status" value="1"/>
</dbReference>
<dbReference type="EMBL" id="JAVRHS010000002">
    <property type="protein sequence ID" value="MDT0575390.1"/>
    <property type="molecule type" value="Genomic_DNA"/>
</dbReference>
<organism evidence="8 9">
    <name type="scientific">Croceicoccus esteveae</name>
    <dbReference type="NCBI Taxonomy" id="3075597"/>
    <lineage>
        <taxon>Bacteria</taxon>
        <taxon>Pseudomonadati</taxon>
        <taxon>Pseudomonadota</taxon>
        <taxon>Alphaproteobacteria</taxon>
        <taxon>Sphingomonadales</taxon>
        <taxon>Erythrobacteraceae</taxon>
        <taxon>Croceicoccus</taxon>
    </lineage>
</organism>
<evidence type="ECO:0000256" key="1">
    <source>
        <dbReference type="ARBA" id="ARBA00004167"/>
    </source>
</evidence>
<evidence type="ECO:0000256" key="4">
    <source>
        <dbReference type="ARBA" id="ARBA00022989"/>
    </source>
</evidence>
<proteinExistence type="inferred from homology"/>
<comment type="similarity">
    <text evidence="2">Belongs to the LemA family.</text>
</comment>
<evidence type="ECO:0000313" key="8">
    <source>
        <dbReference type="EMBL" id="MDT0575390.1"/>
    </source>
</evidence>
<dbReference type="RefSeq" id="WP_311339955.1">
    <property type="nucleotide sequence ID" value="NZ_JAVRHS010000002.1"/>
</dbReference>
<keyword evidence="4" id="KW-1133">Transmembrane helix</keyword>
<keyword evidence="3" id="KW-0812">Transmembrane</keyword>
<comment type="subcellular location">
    <subcellularLocation>
        <location evidence="1">Membrane</location>
        <topology evidence="1">Single-pass membrane protein</topology>
    </subcellularLocation>
</comment>
<keyword evidence="9" id="KW-1185">Reference proteome</keyword>
<feature type="signal peptide" evidence="7">
    <location>
        <begin position="1"/>
        <end position="21"/>
    </location>
</feature>